<accession>A0ABP1F6Z8</accession>
<evidence type="ECO:0000313" key="3">
    <source>
        <dbReference type="EMBL" id="CAL2106012.1"/>
    </source>
</evidence>
<comment type="caution">
    <text evidence="3">The sequence shown here is derived from an EMBL/GenBank/DDBJ whole genome shotgun (WGS) entry which is preliminary data.</text>
</comment>
<evidence type="ECO:0000313" key="4">
    <source>
        <dbReference type="Proteomes" id="UP001497602"/>
    </source>
</evidence>
<evidence type="ECO:0000259" key="2">
    <source>
        <dbReference type="Pfam" id="PF03412"/>
    </source>
</evidence>
<keyword evidence="4" id="KW-1185">Reference proteome</keyword>
<dbReference type="InterPro" id="IPR036249">
    <property type="entry name" value="Thioredoxin-like_sf"/>
</dbReference>
<dbReference type="Gene3D" id="3.90.70.10">
    <property type="entry name" value="Cysteine proteinases"/>
    <property type="match status" value="1"/>
</dbReference>
<gene>
    <name evidence="3" type="ORF">T190115A13A_10168</name>
</gene>
<feature type="transmembrane region" description="Helical" evidence="1">
    <location>
        <begin position="160"/>
        <end position="180"/>
    </location>
</feature>
<dbReference type="SUPFAM" id="SSF52833">
    <property type="entry name" value="Thioredoxin-like"/>
    <property type="match status" value="1"/>
</dbReference>
<sequence length="397" mass="46206">MTNSTTNLVLKLLQKNSILLNEKEFIFQIKNHSSYPSIDAITSVLDHFNIENIAAEVPTNKEILKQLPNYFIAELKNSSDVKEFVLVEKEKTNCVLYSSENTKNTLSENDFLTKFTGVIIAIEELEKSELSSQKNTSTFLFSTILVALLFFILYTSTSSFQLIAILIAIVLTILFMWFYIKPIKIENKKLKKEQVVNSKFKQNFTVFKMLLNETPLIKTYIKGNNDIILGNLNAKIEITVIITPLSEQCRSISKQLKKILNSYGENIKIRVRFNTNNQNPKVFKTCVSLLNIFKEQGEKVYLQALHDLFDIPTPLEKWLLKWENLTNQTERESQLKKQNLWCQENLLNFTPEFLIGGQLYPKEYHFEDLFLFIEELNEENQNTSSHLTYFDDKIIFN</sequence>
<feature type="transmembrane region" description="Helical" evidence="1">
    <location>
        <begin position="137"/>
        <end position="154"/>
    </location>
</feature>
<keyword evidence="1" id="KW-0812">Transmembrane</keyword>
<feature type="domain" description="Peptidase C39" evidence="2">
    <location>
        <begin position="36"/>
        <end position="124"/>
    </location>
</feature>
<dbReference type="Proteomes" id="UP001497602">
    <property type="component" value="Unassembled WGS sequence"/>
</dbReference>
<dbReference type="RefSeq" id="WP_348737828.1">
    <property type="nucleotide sequence ID" value="NZ_CAXJRC010000011.1"/>
</dbReference>
<evidence type="ECO:0000256" key="1">
    <source>
        <dbReference type="SAM" id="Phobius"/>
    </source>
</evidence>
<keyword evidence="1" id="KW-0472">Membrane</keyword>
<organism evidence="3 4">
    <name type="scientific">Tenacibaculum vairaonense</name>
    <dbReference type="NCBI Taxonomy" id="3137860"/>
    <lineage>
        <taxon>Bacteria</taxon>
        <taxon>Pseudomonadati</taxon>
        <taxon>Bacteroidota</taxon>
        <taxon>Flavobacteriia</taxon>
        <taxon>Flavobacteriales</taxon>
        <taxon>Flavobacteriaceae</taxon>
        <taxon>Tenacibaculum</taxon>
    </lineage>
</organism>
<dbReference type="Gene3D" id="3.40.30.10">
    <property type="entry name" value="Glutaredoxin"/>
    <property type="match status" value="1"/>
</dbReference>
<protein>
    <submittedName>
        <fullName evidence="3">Thioredoxin domain-containing protein</fullName>
    </submittedName>
</protein>
<dbReference type="Pfam" id="PF03412">
    <property type="entry name" value="Peptidase_C39"/>
    <property type="match status" value="1"/>
</dbReference>
<proteinExistence type="predicted"/>
<dbReference type="EMBL" id="CAXJRC010000011">
    <property type="protein sequence ID" value="CAL2106012.1"/>
    <property type="molecule type" value="Genomic_DNA"/>
</dbReference>
<reference evidence="3 4" key="1">
    <citation type="submission" date="2024-05" db="EMBL/GenBank/DDBJ databases">
        <authorList>
            <person name="Duchaud E."/>
        </authorList>
    </citation>
    <scope>NUCLEOTIDE SEQUENCE [LARGE SCALE GENOMIC DNA]</scope>
    <source>
        <strain evidence="3">Ena-SAMPLE-TAB-13-05-2024-13:56:06:370-140305</strain>
    </source>
</reference>
<keyword evidence="1" id="KW-1133">Transmembrane helix</keyword>
<dbReference type="InterPro" id="IPR005074">
    <property type="entry name" value="Peptidase_C39"/>
</dbReference>
<name>A0ABP1F6Z8_9FLAO</name>